<dbReference type="SUPFAM" id="SSF109998">
    <property type="entry name" value="Triger factor/SurA peptide-binding domain-like"/>
    <property type="match status" value="1"/>
</dbReference>
<dbReference type="GO" id="GO:0005737">
    <property type="term" value="C:cytoplasm"/>
    <property type="evidence" value="ECO:0007669"/>
    <property type="project" value="UniProtKB-SubCell"/>
</dbReference>
<evidence type="ECO:0000313" key="17">
    <source>
        <dbReference type="Proteomes" id="UP000236394"/>
    </source>
</evidence>
<dbReference type="Pfam" id="PF00254">
    <property type="entry name" value="FKBP_C"/>
    <property type="match status" value="1"/>
</dbReference>
<dbReference type="AlphaFoldDB" id="A0A2J8B020"/>
<accession>A0A2J8B020</accession>
<evidence type="ECO:0000256" key="14">
    <source>
        <dbReference type="RuleBase" id="RU003914"/>
    </source>
</evidence>
<dbReference type="InterPro" id="IPR036611">
    <property type="entry name" value="Trigger_fac_ribosome-bd_sf"/>
</dbReference>
<dbReference type="GO" id="GO:0015031">
    <property type="term" value="P:protein transport"/>
    <property type="evidence" value="ECO:0007669"/>
    <property type="project" value="UniProtKB-UniRule"/>
</dbReference>
<comment type="function">
    <text evidence="10 12">Involved in protein export. Acts as a chaperone by maintaining the newly synthesized protein in an open conformation. Functions as a peptidyl-prolyl cis-trans isomerase.</text>
</comment>
<evidence type="ECO:0000256" key="12">
    <source>
        <dbReference type="HAMAP-Rule" id="MF_00303"/>
    </source>
</evidence>
<dbReference type="Gene3D" id="3.10.50.40">
    <property type="match status" value="1"/>
</dbReference>
<evidence type="ECO:0000256" key="3">
    <source>
        <dbReference type="ARBA" id="ARBA00013194"/>
    </source>
</evidence>
<evidence type="ECO:0000256" key="9">
    <source>
        <dbReference type="ARBA" id="ARBA00023306"/>
    </source>
</evidence>
<evidence type="ECO:0000256" key="8">
    <source>
        <dbReference type="ARBA" id="ARBA00023235"/>
    </source>
</evidence>
<dbReference type="InterPro" id="IPR005215">
    <property type="entry name" value="Trig_fac"/>
</dbReference>
<evidence type="ECO:0000256" key="7">
    <source>
        <dbReference type="ARBA" id="ARBA00023186"/>
    </source>
</evidence>
<comment type="domain">
    <text evidence="12">Consists of 3 domains; the N-terminus binds the ribosome, the middle domain has PPIase activity, while the C-terminus has intrinsic chaperone activity on its own.</text>
</comment>
<evidence type="ECO:0000256" key="13">
    <source>
        <dbReference type="PROSITE-ProRule" id="PRU00277"/>
    </source>
</evidence>
<dbReference type="GO" id="GO:0043022">
    <property type="term" value="F:ribosome binding"/>
    <property type="evidence" value="ECO:0007669"/>
    <property type="project" value="TreeGrafter"/>
</dbReference>
<dbReference type="InterPro" id="IPR037041">
    <property type="entry name" value="Trigger_fac_C_sf"/>
</dbReference>
<dbReference type="PANTHER" id="PTHR30560:SF3">
    <property type="entry name" value="TRIGGER FACTOR-LIKE PROTEIN TIG, CHLOROPLASTIC"/>
    <property type="match status" value="1"/>
</dbReference>
<comment type="caution">
    <text evidence="16">The sequence shown here is derived from an EMBL/GenBank/DDBJ whole genome shotgun (WGS) entry which is preliminary data.</text>
</comment>
<dbReference type="NCBIfam" id="TIGR00115">
    <property type="entry name" value="tig"/>
    <property type="match status" value="1"/>
</dbReference>
<dbReference type="PIRSF" id="PIRSF003095">
    <property type="entry name" value="Trigger_factor"/>
    <property type="match status" value="1"/>
</dbReference>
<dbReference type="Pfam" id="PF05698">
    <property type="entry name" value="Trigger_C"/>
    <property type="match status" value="1"/>
</dbReference>
<dbReference type="GO" id="GO:0003755">
    <property type="term" value="F:peptidyl-prolyl cis-trans isomerase activity"/>
    <property type="evidence" value="ECO:0007669"/>
    <property type="project" value="UniProtKB-UniRule"/>
</dbReference>
<dbReference type="InterPro" id="IPR046357">
    <property type="entry name" value="PPIase_dom_sf"/>
</dbReference>
<reference evidence="17" key="1">
    <citation type="submission" date="2017-04" db="EMBL/GenBank/DDBJ databases">
        <authorList>
            <person name="Bumgarner R.E."/>
            <person name="Fredricks D.N."/>
            <person name="Srinivasan S."/>
        </authorList>
    </citation>
    <scope>NUCLEOTIDE SEQUENCE [LARGE SCALE GENOMIC DNA]</scope>
    <source>
        <strain evidence="17">KA00405</strain>
    </source>
</reference>
<keyword evidence="6 12" id="KW-0697">Rotamase</keyword>
<dbReference type="GO" id="GO:0051083">
    <property type="term" value="P:'de novo' cotranslational protein folding"/>
    <property type="evidence" value="ECO:0007669"/>
    <property type="project" value="TreeGrafter"/>
</dbReference>
<evidence type="ECO:0000256" key="10">
    <source>
        <dbReference type="ARBA" id="ARBA00024849"/>
    </source>
</evidence>
<organism evidence="16 17">
    <name type="scientific">Mageeibacillus indolicus</name>
    <dbReference type="NCBI Taxonomy" id="884684"/>
    <lineage>
        <taxon>Bacteria</taxon>
        <taxon>Bacillati</taxon>
        <taxon>Bacillota</taxon>
        <taxon>Clostridia</taxon>
        <taxon>Eubacteriales</taxon>
        <taxon>Oscillospiraceae</taxon>
        <taxon>Mageeibacillus</taxon>
    </lineage>
</organism>
<dbReference type="Gene3D" id="3.30.70.1050">
    <property type="entry name" value="Trigger factor ribosome-binding domain"/>
    <property type="match status" value="1"/>
</dbReference>
<protein>
    <recommendedName>
        <fullName evidence="4 12">Trigger factor</fullName>
        <shortName evidence="12">TF</shortName>
        <ecNumber evidence="3 12">5.2.1.8</ecNumber>
    </recommendedName>
    <alternativeName>
        <fullName evidence="11 12">PPIase</fullName>
    </alternativeName>
</protein>
<dbReference type="InterPro" id="IPR008880">
    <property type="entry name" value="Trigger_fac_C"/>
</dbReference>
<dbReference type="GO" id="GO:0051301">
    <property type="term" value="P:cell division"/>
    <property type="evidence" value="ECO:0007669"/>
    <property type="project" value="UniProtKB-KW"/>
</dbReference>
<evidence type="ECO:0000313" key="16">
    <source>
        <dbReference type="EMBL" id="PNH18123.1"/>
    </source>
</evidence>
<evidence type="ECO:0000256" key="2">
    <source>
        <dbReference type="ARBA" id="ARBA00005464"/>
    </source>
</evidence>
<dbReference type="EC" id="5.2.1.8" evidence="3 12"/>
<comment type="subcellular location">
    <subcellularLocation>
        <location evidence="12">Cytoplasm</location>
    </subcellularLocation>
    <text evidence="12">About half TF is bound to the ribosome near the polypeptide exit tunnel while the other half is free in the cytoplasm.</text>
</comment>
<keyword evidence="8 12" id="KW-0413">Isomerase</keyword>
<dbReference type="GO" id="GO:0043335">
    <property type="term" value="P:protein unfolding"/>
    <property type="evidence" value="ECO:0007669"/>
    <property type="project" value="TreeGrafter"/>
</dbReference>
<keyword evidence="12" id="KW-0963">Cytoplasm</keyword>
<evidence type="ECO:0000259" key="15">
    <source>
        <dbReference type="PROSITE" id="PS50059"/>
    </source>
</evidence>
<evidence type="ECO:0000256" key="6">
    <source>
        <dbReference type="ARBA" id="ARBA00023110"/>
    </source>
</evidence>
<name>A0A2J8B020_9FIRM</name>
<keyword evidence="5 12" id="KW-0132">Cell division</keyword>
<dbReference type="InterPro" id="IPR027304">
    <property type="entry name" value="Trigger_fact/SurA_dom_sf"/>
</dbReference>
<sequence length="443" mass="50295">MYRGKPRWEDNMTSKIEKKEKSLVDLHLEFTAEEFLKALQEVYKYNAKRFSVPGFRKGKAPFALAMRYYGEGTLYDDAIDNLVNAEYGKLLDENNLEPVVRPELEIVKVGSQEGLTVILHVTNKPEVVLGEYKGIEAKKPVTEVKPEDVEAELKKVHEHSGRMVPVTDRPAAKGDTAKIDFKGYLDGKEFEGGSSEGHDLKLGSGTFIPGFEDQVIGHNIDDEFDVNVTFPEDYTAKELAGKPVVFKCKLHGLMVKELPELDDEFAKDVSEYDTLEEYKNSLRDKLTERAAEKDRADFEDNVVNAVVANATVDIPDAMVESEIDGTVQRQTQSMRHQGIELNQYLQYIGKTLEEYRNEMREPAKKQIKTSLVIEAVTKKENLPISEDDYKAGIERIGKQYGMSPEELEKRFGKNNSMINDMIRTNLTVEMLVKEAKPVEEKRP</sequence>
<comment type="similarity">
    <text evidence="2 12 14">Belongs to the FKBP-type PPIase family. Tig subfamily.</text>
</comment>
<comment type="catalytic activity">
    <reaction evidence="1 12 13">
        <text>[protein]-peptidylproline (omega=180) = [protein]-peptidylproline (omega=0)</text>
        <dbReference type="Rhea" id="RHEA:16237"/>
        <dbReference type="Rhea" id="RHEA-COMP:10747"/>
        <dbReference type="Rhea" id="RHEA-COMP:10748"/>
        <dbReference type="ChEBI" id="CHEBI:83833"/>
        <dbReference type="ChEBI" id="CHEBI:83834"/>
        <dbReference type="EC" id="5.2.1.8"/>
    </reaction>
</comment>
<proteinExistence type="inferred from homology"/>
<dbReference type="Pfam" id="PF05697">
    <property type="entry name" value="Trigger_N"/>
    <property type="match status" value="1"/>
</dbReference>
<dbReference type="FunFam" id="3.10.50.40:FF:000001">
    <property type="entry name" value="Trigger factor"/>
    <property type="match status" value="1"/>
</dbReference>
<dbReference type="Proteomes" id="UP000236394">
    <property type="component" value="Unassembled WGS sequence"/>
</dbReference>
<evidence type="ECO:0000256" key="11">
    <source>
        <dbReference type="ARBA" id="ARBA00029986"/>
    </source>
</evidence>
<keyword evidence="7 12" id="KW-0143">Chaperone</keyword>
<dbReference type="HAMAP" id="MF_00303">
    <property type="entry name" value="Trigger_factor_Tig"/>
    <property type="match status" value="1"/>
</dbReference>
<dbReference type="PANTHER" id="PTHR30560">
    <property type="entry name" value="TRIGGER FACTOR CHAPERONE AND PEPTIDYL-PROLYL CIS/TRANS ISOMERASE"/>
    <property type="match status" value="1"/>
</dbReference>
<dbReference type="GO" id="GO:0044183">
    <property type="term" value="F:protein folding chaperone"/>
    <property type="evidence" value="ECO:0007669"/>
    <property type="project" value="TreeGrafter"/>
</dbReference>
<gene>
    <name evidence="12" type="primary">tig</name>
    <name evidence="16" type="ORF">B7R76_07290</name>
</gene>
<dbReference type="EMBL" id="NBZD01000004">
    <property type="protein sequence ID" value="PNH18123.1"/>
    <property type="molecule type" value="Genomic_DNA"/>
</dbReference>
<dbReference type="SUPFAM" id="SSF54534">
    <property type="entry name" value="FKBP-like"/>
    <property type="match status" value="1"/>
</dbReference>
<dbReference type="SUPFAM" id="SSF102735">
    <property type="entry name" value="Trigger factor ribosome-binding domain"/>
    <property type="match status" value="1"/>
</dbReference>
<dbReference type="InterPro" id="IPR008881">
    <property type="entry name" value="Trigger_fac_ribosome-bd_bac"/>
</dbReference>
<dbReference type="PROSITE" id="PS50059">
    <property type="entry name" value="FKBP_PPIASE"/>
    <property type="match status" value="1"/>
</dbReference>
<dbReference type="Gene3D" id="1.10.3120.10">
    <property type="entry name" value="Trigger factor, C-terminal domain"/>
    <property type="match status" value="1"/>
</dbReference>
<feature type="domain" description="PPIase FKBP-type" evidence="15">
    <location>
        <begin position="174"/>
        <end position="234"/>
    </location>
</feature>
<dbReference type="InterPro" id="IPR001179">
    <property type="entry name" value="PPIase_FKBP_dom"/>
</dbReference>
<evidence type="ECO:0000256" key="4">
    <source>
        <dbReference type="ARBA" id="ARBA00016902"/>
    </source>
</evidence>
<keyword evidence="9 12" id="KW-0131">Cell cycle</keyword>
<evidence type="ECO:0000256" key="5">
    <source>
        <dbReference type="ARBA" id="ARBA00022618"/>
    </source>
</evidence>
<evidence type="ECO:0000256" key="1">
    <source>
        <dbReference type="ARBA" id="ARBA00000971"/>
    </source>
</evidence>